<comment type="caution">
    <text evidence="3">The sequence shown here is derived from an EMBL/GenBank/DDBJ whole genome shotgun (WGS) entry which is preliminary data.</text>
</comment>
<accession>A0A9P7YVP3</accession>
<dbReference type="InterPro" id="IPR009799">
    <property type="entry name" value="EthD_dom"/>
</dbReference>
<protein>
    <submittedName>
        <fullName evidence="3">EthD domain-containing protein</fullName>
    </submittedName>
</protein>
<dbReference type="AlphaFoldDB" id="A0A9P7YVP3"/>
<organism evidence="3 4">
    <name type="scientific">Calycina marina</name>
    <dbReference type="NCBI Taxonomy" id="1763456"/>
    <lineage>
        <taxon>Eukaryota</taxon>
        <taxon>Fungi</taxon>
        <taxon>Dikarya</taxon>
        <taxon>Ascomycota</taxon>
        <taxon>Pezizomycotina</taxon>
        <taxon>Leotiomycetes</taxon>
        <taxon>Helotiales</taxon>
        <taxon>Pezizellaceae</taxon>
        <taxon>Calycina</taxon>
    </lineage>
</organism>
<feature type="domain" description="EthD" evidence="2">
    <location>
        <begin position="19"/>
        <end position="115"/>
    </location>
</feature>
<dbReference type="EMBL" id="MU254515">
    <property type="protein sequence ID" value="KAG9240257.1"/>
    <property type="molecule type" value="Genomic_DNA"/>
</dbReference>
<evidence type="ECO:0000313" key="3">
    <source>
        <dbReference type="EMBL" id="KAG9240257.1"/>
    </source>
</evidence>
<reference evidence="3" key="1">
    <citation type="journal article" date="2021" name="IMA Fungus">
        <title>Genomic characterization of three marine fungi, including Emericellopsis atlantica sp. nov. with signatures of a generalist lifestyle and marine biomass degradation.</title>
        <authorList>
            <person name="Hagestad O.C."/>
            <person name="Hou L."/>
            <person name="Andersen J.H."/>
            <person name="Hansen E.H."/>
            <person name="Altermark B."/>
            <person name="Li C."/>
            <person name="Kuhnert E."/>
            <person name="Cox R.J."/>
            <person name="Crous P.W."/>
            <person name="Spatafora J.W."/>
            <person name="Lail K."/>
            <person name="Amirebrahimi M."/>
            <person name="Lipzen A."/>
            <person name="Pangilinan J."/>
            <person name="Andreopoulos W."/>
            <person name="Hayes R.D."/>
            <person name="Ng V."/>
            <person name="Grigoriev I.V."/>
            <person name="Jackson S.A."/>
            <person name="Sutton T.D.S."/>
            <person name="Dobson A.D.W."/>
            <person name="Rama T."/>
        </authorList>
    </citation>
    <scope>NUCLEOTIDE SEQUENCE</scope>
    <source>
        <strain evidence="3">TRa3180A</strain>
    </source>
</reference>
<dbReference type="OrthoDB" id="3183782at2759"/>
<dbReference type="Pfam" id="PF07110">
    <property type="entry name" value="EthD"/>
    <property type="match status" value="1"/>
</dbReference>
<dbReference type="Gene3D" id="3.30.70.100">
    <property type="match status" value="1"/>
</dbReference>
<gene>
    <name evidence="3" type="ORF">BJ878DRAFT_304708</name>
</gene>
<evidence type="ECO:0000259" key="2">
    <source>
        <dbReference type="Pfam" id="PF07110"/>
    </source>
</evidence>
<evidence type="ECO:0000256" key="1">
    <source>
        <dbReference type="ARBA" id="ARBA00005986"/>
    </source>
</evidence>
<keyword evidence="4" id="KW-1185">Reference proteome</keyword>
<dbReference type="SUPFAM" id="SSF54909">
    <property type="entry name" value="Dimeric alpha+beta barrel"/>
    <property type="match status" value="1"/>
</dbReference>
<dbReference type="InterPro" id="IPR011008">
    <property type="entry name" value="Dimeric_a/b-barrel"/>
</dbReference>
<comment type="similarity">
    <text evidence="1">Belongs to the tpcK family.</text>
</comment>
<proteinExistence type="inferred from homology"/>
<evidence type="ECO:0000313" key="4">
    <source>
        <dbReference type="Proteomes" id="UP000887226"/>
    </source>
</evidence>
<sequence length="142" mass="16651">MASINYEKLIRVSVHLKRKPGISEDAFNKYWAYTHGPLATEWLLRCGIIKYTQYHCTSQWKFLGAKMSAAVHRPMLEFDGSGDFYVRTYQDFENAFLDAEYREKIRPDELEFVDMGSLRVAVGVEFVMIEQGKAVERHERKF</sequence>
<name>A0A9P7YVP3_9HELO</name>
<dbReference type="Proteomes" id="UP000887226">
    <property type="component" value="Unassembled WGS sequence"/>
</dbReference>
<dbReference type="GO" id="GO:0016491">
    <property type="term" value="F:oxidoreductase activity"/>
    <property type="evidence" value="ECO:0007669"/>
    <property type="project" value="InterPro"/>
</dbReference>